<dbReference type="SMART" id="SM00327">
    <property type="entry name" value="VWA"/>
    <property type="match status" value="1"/>
</dbReference>
<dbReference type="SUPFAM" id="SSF53300">
    <property type="entry name" value="vWA-like"/>
    <property type="match status" value="1"/>
</dbReference>
<dbReference type="STRING" id="1300342.I596_1060"/>
<dbReference type="PROSITE" id="PS50234">
    <property type="entry name" value="VWFA"/>
    <property type="match status" value="1"/>
</dbReference>
<keyword evidence="1" id="KW-0812">Transmembrane</keyword>
<dbReference type="PATRIC" id="fig|1300342.3.peg.1035"/>
<organism evidence="3 4">
    <name type="scientific">Dokdonella koreensis DS-123</name>
    <dbReference type="NCBI Taxonomy" id="1300342"/>
    <lineage>
        <taxon>Bacteria</taxon>
        <taxon>Pseudomonadati</taxon>
        <taxon>Pseudomonadota</taxon>
        <taxon>Gammaproteobacteria</taxon>
        <taxon>Lysobacterales</taxon>
        <taxon>Rhodanobacteraceae</taxon>
        <taxon>Dokdonella</taxon>
    </lineage>
</organism>
<dbReference type="EMBL" id="CP015249">
    <property type="protein sequence ID" value="ANB17090.1"/>
    <property type="molecule type" value="Genomic_DNA"/>
</dbReference>
<keyword evidence="1" id="KW-1133">Transmembrane helix</keyword>
<dbReference type="RefSeq" id="WP_067644991.1">
    <property type="nucleotide sequence ID" value="NZ_CP015249.1"/>
</dbReference>
<dbReference type="CDD" id="cd00198">
    <property type="entry name" value="vWFA"/>
    <property type="match status" value="1"/>
</dbReference>
<evidence type="ECO:0000256" key="1">
    <source>
        <dbReference type="SAM" id="Phobius"/>
    </source>
</evidence>
<dbReference type="InterPro" id="IPR036465">
    <property type="entry name" value="vWFA_dom_sf"/>
</dbReference>
<evidence type="ECO:0000259" key="2">
    <source>
        <dbReference type="PROSITE" id="PS50234"/>
    </source>
</evidence>
<protein>
    <submittedName>
        <fullName evidence="3">MxaC, protein involved in Ca2+ insertion into methanol dehydrogenase</fullName>
    </submittedName>
</protein>
<feature type="domain" description="VWFA" evidence="2">
    <location>
        <begin position="87"/>
        <end position="286"/>
    </location>
</feature>
<dbReference type="OrthoDB" id="6206554at2"/>
<dbReference type="Proteomes" id="UP000076830">
    <property type="component" value="Chromosome"/>
</dbReference>
<dbReference type="AlphaFoldDB" id="A0A160DT22"/>
<keyword evidence="1" id="KW-0472">Membrane</keyword>
<reference evidence="3 4" key="1">
    <citation type="submission" date="2016-04" db="EMBL/GenBank/DDBJ databases">
        <title>Complete genome sequence of Dokdonella koreensis DS-123T.</title>
        <authorList>
            <person name="Kim J.F."/>
            <person name="Lee H."/>
            <person name="Kwak M.-J."/>
        </authorList>
    </citation>
    <scope>NUCLEOTIDE SEQUENCE [LARGE SCALE GENOMIC DNA]</scope>
    <source>
        <strain evidence="3 4">DS-123</strain>
    </source>
</reference>
<sequence length="339" mass="36861">MNGWSHWLVLRPLALALLPLALLPWFVSARRVSDWPWLGGVPSDPGSAWLDRLLRLLASTAIVALVLALAGPALHGQQIERISTGARVALVIDRSGSMNSTFAGRAPDGGEESKASAARRLLKDFVARREHDRVGIVAFSTSPMFVLPMTDRREAVLAAIDAIDQPGLAYTDVARGLAMAFDLFDRRDPAAPQAIVLVSDGAAVIDRRVQEKLRAAFASRALHLYWLFLRTERSGGLFDLPADPSDDTPQRMPERHLHRFFQSLGVPYRAFEADNATELAAAVAAIDQAERGEVRWFEAVPQRDLSAYAFAVAALACALLAAAKAAEVRIGPPLPEPPR</sequence>
<dbReference type="InterPro" id="IPR002035">
    <property type="entry name" value="VWF_A"/>
</dbReference>
<evidence type="ECO:0000313" key="4">
    <source>
        <dbReference type="Proteomes" id="UP000076830"/>
    </source>
</evidence>
<feature type="transmembrane region" description="Helical" evidence="1">
    <location>
        <begin position="53"/>
        <end position="74"/>
    </location>
</feature>
<proteinExistence type="predicted"/>
<gene>
    <name evidence="3" type="ORF">I596_1060</name>
</gene>
<accession>A0A160DT22</accession>
<dbReference type="Pfam" id="PF13519">
    <property type="entry name" value="VWA_2"/>
    <property type="match status" value="1"/>
</dbReference>
<dbReference type="Gene3D" id="3.40.50.410">
    <property type="entry name" value="von Willebrand factor, type A domain"/>
    <property type="match status" value="1"/>
</dbReference>
<feature type="transmembrane region" description="Helical" evidence="1">
    <location>
        <begin position="305"/>
        <end position="326"/>
    </location>
</feature>
<evidence type="ECO:0000313" key="3">
    <source>
        <dbReference type="EMBL" id="ANB17090.1"/>
    </source>
</evidence>
<name>A0A160DT22_9GAMM</name>
<dbReference type="KEGG" id="dko:I596_1060"/>
<keyword evidence="4" id="KW-1185">Reference proteome</keyword>